<dbReference type="Pfam" id="PF25087">
    <property type="entry name" value="GMPPB_C"/>
    <property type="match status" value="1"/>
</dbReference>
<protein>
    <submittedName>
        <fullName evidence="4">UDP-N-acetylglucosamine diphosphorylase</fullName>
    </submittedName>
</protein>
<name>A0ABZ0RJX6_9BACT</name>
<keyword evidence="5" id="KW-1185">Reference proteome</keyword>
<evidence type="ECO:0000313" key="4">
    <source>
        <dbReference type="EMBL" id="WPJ96377.1"/>
    </source>
</evidence>
<reference evidence="4 5" key="1">
    <citation type="submission" date="2023-11" db="EMBL/GenBank/DDBJ databases">
        <title>Coraliomargarita sp. nov., isolated from marine algae.</title>
        <authorList>
            <person name="Lee J.K."/>
            <person name="Baek J.H."/>
            <person name="Kim J.M."/>
            <person name="Choi D.G."/>
            <person name="Jeon C.O."/>
        </authorList>
    </citation>
    <scope>NUCLEOTIDE SEQUENCE [LARGE SCALE GENOMIC DNA]</scope>
    <source>
        <strain evidence="4 5">J2-16</strain>
    </source>
</reference>
<dbReference type="Gene3D" id="2.160.10.10">
    <property type="entry name" value="Hexapeptide repeat proteins"/>
    <property type="match status" value="1"/>
</dbReference>
<gene>
    <name evidence="4" type="ORF">SH580_01510</name>
</gene>
<evidence type="ECO:0000259" key="3">
    <source>
        <dbReference type="Pfam" id="PF25087"/>
    </source>
</evidence>
<dbReference type="RefSeq" id="WP_319833236.1">
    <property type="nucleotide sequence ID" value="NZ_CP138858.1"/>
</dbReference>
<dbReference type="EMBL" id="CP138858">
    <property type="protein sequence ID" value="WPJ96377.1"/>
    <property type="molecule type" value="Genomic_DNA"/>
</dbReference>
<evidence type="ECO:0000313" key="5">
    <source>
        <dbReference type="Proteomes" id="UP001324993"/>
    </source>
</evidence>
<dbReference type="PANTHER" id="PTHR43584:SF8">
    <property type="entry name" value="N-ACETYLMURAMATE ALPHA-1-PHOSPHATE URIDYLYLTRANSFERASE"/>
    <property type="match status" value="1"/>
</dbReference>
<dbReference type="InterPro" id="IPR011004">
    <property type="entry name" value="Trimer_LpxA-like_sf"/>
</dbReference>
<dbReference type="PANTHER" id="PTHR43584">
    <property type="entry name" value="NUCLEOTIDYL TRANSFERASE"/>
    <property type="match status" value="1"/>
</dbReference>
<keyword evidence="1" id="KW-0808">Transferase</keyword>
<accession>A0ABZ0RJX6</accession>
<dbReference type="SUPFAM" id="SSF51161">
    <property type="entry name" value="Trimeric LpxA-like enzymes"/>
    <property type="match status" value="1"/>
</dbReference>
<dbReference type="InterPro" id="IPR050065">
    <property type="entry name" value="GlmU-like"/>
</dbReference>
<proteinExistence type="predicted"/>
<sequence>MLQASDLFDFPESLPFADRFRPELAPWEWLPLIKQALAAFDFESASAADASLPAGLAVSGDVYIHPSVQLPAFGSIQGPAYIGEGCELRLGVYIRGNVIAGKGCVLGNSCEFKNCLLLDGVQVPHFSYVGDSVLGNRAHLGAGVICSNLRLDQANVPVTLPDGSRYTTDLRKFGALIGDQAEVGCNAVLNPGSILGKRALVMPTMAFRGTVAENTVAYQKEAILKAPRMD</sequence>
<dbReference type="Proteomes" id="UP001324993">
    <property type="component" value="Chromosome"/>
</dbReference>
<evidence type="ECO:0000256" key="1">
    <source>
        <dbReference type="ARBA" id="ARBA00022679"/>
    </source>
</evidence>
<dbReference type="CDD" id="cd05636">
    <property type="entry name" value="LbH_G1P_TT_C_like"/>
    <property type="match status" value="1"/>
</dbReference>
<organism evidence="4 5">
    <name type="scientific">Coraliomargarita algicola</name>
    <dbReference type="NCBI Taxonomy" id="3092156"/>
    <lineage>
        <taxon>Bacteria</taxon>
        <taxon>Pseudomonadati</taxon>
        <taxon>Verrucomicrobiota</taxon>
        <taxon>Opitutia</taxon>
        <taxon>Puniceicoccales</taxon>
        <taxon>Coraliomargaritaceae</taxon>
        <taxon>Coraliomargarita</taxon>
    </lineage>
</organism>
<evidence type="ECO:0000256" key="2">
    <source>
        <dbReference type="ARBA" id="ARBA00023315"/>
    </source>
</evidence>
<keyword evidence="2" id="KW-0012">Acyltransferase</keyword>
<feature type="domain" description="Mannose-1-phosphate guanyltransferase C-terminal" evidence="3">
    <location>
        <begin position="76"/>
        <end position="148"/>
    </location>
</feature>
<dbReference type="InterPro" id="IPR056729">
    <property type="entry name" value="GMPPB_C"/>
</dbReference>